<feature type="compositionally biased region" description="Basic and acidic residues" evidence="1">
    <location>
        <begin position="201"/>
        <end position="214"/>
    </location>
</feature>
<reference evidence="2" key="1">
    <citation type="submission" date="2013-07" db="EMBL/GenBank/DDBJ databases">
        <title>The Genome Sequence of Cryptococcus dejecticola CBS10117.</title>
        <authorList>
            <consortium name="The Broad Institute Genome Sequencing Platform"/>
            <person name="Cuomo C."/>
            <person name="Litvintseva A."/>
            <person name="Chen Y."/>
            <person name="Heitman J."/>
            <person name="Sun S."/>
            <person name="Springer D."/>
            <person name="Dromer F."/>
            <person name="Young S.K."/>
            <person name="Zeng Q."/>
            <person name="Gargeya S."/>
            <person name="Fitzgerald M."/>
            <person name="Abouelleil A."/>
            <person name="Alvarado L."/>
            <person name="Berlin A.M."/>
            <person name="Chapman S.B."/>
            <person name="Dewar J."/>
            <person name="Goldberg J."/>
            <person name="Griggs A."/>
            <person name="Gujja S."/>
            <person name="Hansen M."/>
            <person name="Howarth C."/>
            <person name="Imamovic A."/>
            <person name="Larimer J."/>
            <person name="McCowan C."/>
            <person name="Murphy C."/>
            <person name="Pearson M."/>
            <person name="Priest M."/>
            <person name="Roberts A."/>
            <person name="Saif S."/>
            <person name="Shea T."/>
            <person name="Sykes S."/>
            <person name="Wortman J."/>
            <person name="Nusbaum C."/>
            <person name="Birren B."/>
        </authorList>
    </citation>
    <scope>NUCLEOTIDE SEQUENCE [LARGE SCALE GENOMIC DNA]</scope>
    <source>
        <strain evidence="2">CBS 10117</strain>
    </source>
</reference>
<feature type="compositionally biased region" description="Low complexity" evidence="1">
    <location>
        <begin position="46"/>
        <end position="57"/>
    </location>
</feature>
<dbReference type="Proteomes" id="UP000078595">
    <property type="component" value="Chromosome 9"/>
</dbReference>
<evidence type="ECO:0000313" key="2">
    <source>
        <dbReference type="EMBL" id="OBR83267.1"/>
    </source>
</evidence>
<dbReference type="VEuPathDB" id="FungiDB:I303_06830"/>
<dbReference type="KEGG" id="kdj:28970529"/>
<feature type="compositionally biased region" description="Polar residues" evidence="1">
    <location>
        <begin position="58"/>
        <end position="69"/>
    </location>
</feature>
<evidence type="ECO:0000313" key="3">
    <source>
        <dbReference type="EMBL" id="WWC64812.1"/>
    </source>
</evidence>
<evidence type="ECO:0000256" key="1">
    <source>
        <dbReference type="SAM" id="MobiDB-lite"/>
    </source>
</evidence>
<reference evidence="3" key="2">
    <citation type="submission" date="2013-07" db="EMBL/GenBank/DDBJ databases">
        <authorList>
            <consortium name="The Broad Institute Genome Sequencing Platform"/>
            <person name="Cuomo C."/>
            <person name="Litvintseva A."/>
            <person name="Chen Y."/>
            <person name="Heitman J."/>
            <person name="Sun S."/>
            <person name="Springer D."/>
            <person name="Dromer F."/>
            <person name="Young S.K."/>
            <person name="Zeng Q."/>
            <person name="Gargeya S."/>
            <person name="Fitzgerald M."/>
            <person name="Abouelleil A."/>
            <person name="Alvarado L."/>
            <person name="Berlin A.M."/>
            <person name="Chapman S.B."/>
            <person name="Dewar J."/>
            <person name="Goldberg J."/>
            <person name="Griggs A."/>
            <person name="Gujja S."/>
            <person name="Hansen M."/>
            <person name="Howarth C."/>
            <person name="Imamovic A."/>
            <person name="Larimer J."/>
            <person name="McCowan C."/>
            <person name="Murphy C."/>
            <person name="Pearson M."/>
            <person name="Priest M."/>
            <person name="Roberts A."/>
            <person name="Saif S."/>
            <person name="Shea T."/>
            <person name="Sykes S."/>
            <person name="Wortman J."/>
            <person name="Nusbaum C."/>
            <person name="Birren B."/>
        </authorList>
    </citation>
    <scope>NUCLEOTIDE SEQUENCE</scope>
    <source>
        <strain evidence="3">CBS 10117</strain>
    </source>
</reference>
<dbReference type="RefSeq" id="XP_018261109.1">
    <property type="nucleotide sequence ID" value="XM_018410106.1"/>
</dbReference>
<feature type="region of interest" description="Disordered" evidence="1">
    <location>
        <begin position="46"/>
        <end position="80"/>
    </location>
</feature>
<dbReference type="EMBL" id="CP144538">
    <property type="protein sequence ID" value="WWC64812.1"/>
    <property type="molecule type" value="Genomic_DNA"/>
</dbReference>
<feature type="compositionally biased region" description="Low complexity" evidence="1">
    <location>
        <begin position="232"/>
        <end position="245"/>
    </location>
</feature>
<dbReference type="AlphaFoldDB" id="A0A1A5ZZP0"/>
<reference evidence="3" key="3">
    <citation type="submission" date="2024-02" db="EMBL/GenBank/DDBJ databases">
        <title>Comparative genomics of Cryptococcus and Kwoniella reveals pathogenesis evolution and contrasting modes of karyotype evolution via chromosome fusion or intercentromeric recombination.</title>
        <authorList>
            <person name="Coelho M.A."/>
            <person name="David-Palma M."/>
            <person name="Shea T."/>
            <person name="Bowers K."/>
            <person name="McGinley-Smith S."/>
            <person name="Mohammad A.W."/>
            <person name="Gnirke A."/>
            <person name="Yurkov A.M."/>
            <person name="Nowrousian M."/>
            <person name="Sun S."/>
            <person name="Cuomo C.A."/>
            <person name="Heitman J."/>
        </authorList>
    </citation>
    <scope>NUCLEOTIDE SEQUENCE</scope>
    <source>
        <strain evidence="3">CBS 10117</strain>
    </source>
</reference>
<gene>
    <name evidence="2" type="ORF">I303_06830</name>
    <name evidence="3" type="ORF">I303_107426</name>
</gene>
<dbReference type="EMBL" id="KI894034">
    <property type="protein sequence ID" value="OBR83267.1"/>
    <property type="molecule type" value="Genomic_DNA"/>
</dbReference>
<sequence>MVQTYTQNEPSLDFLLGGGLIPSLPTAGGRVGHQELMGMGIRPAPASAPAPALASTPYRNGNLQCQPQNVRPPPQLSHGLPYNARAQEREISHTHGLPRDLQPGQIARSSSDGKSRVNPYSSTNTNENANPGARYHQMPVRGHAKNHSVSNIQQIYSQSQPQPQSQQGSVRKISSFNHLLPSSDHPHPLPHPQSLIPGQTDSRRQNDGKLHHSISDSAVHSNLHTNPPIVQSQPSHTVSSTSSGTISLCSYRDRETISQVLSVLETLIPKERAISISLEADSAKSNTDSDLIGSKTRELNALEFLIPLSIILESLVNERTLLKMGYSHPEKGDEGAEGDGDERGKGLPILANGLKLELEDGEIDWNVLNWYIITFGQILYAILPYLNSPEEKRSEVLGGEESDGTAREDLIRSLKVYIGKMKKVFGEIAGLYVDKYSFVRGFWDEGGMKLAAGEVGRWAEMFDV</sequence>
<feature type="region of interest" description="Disordered" evidence="1">
    <location>
        <begin position="94"/>
        <end position="136"/>
    </location>
</feature>
<name>A0A1A5ZZP0_9TREE</name>
<protein>
    <submittedName>
        <fullName evidence="2">Uncharacterized protein</fullName>
    </submittedName>
</protein>
<organism evidence="2">
    <name type="scientific">Kwoniella dejecticola CBS 10117</name>
    <dbReference type="NCBI Taxonomy" id="1296121"/>
    <lineage>
        <taxon>Eukaryota</taxon>
        <taxon>Fungi</taxon>
        <taxon>Dikarya</taxon>
        <taxon>Basidiomycota</taxon>
        <taxon>Agaricomycotina</taxon>
        <taxon>Tremellomycetes</taxon>
        <taxon>Tremellales</taxon>
        <taxon>Cryptococcaceae</taxon>
        <taxon>Kwoniella</taxon>
    </lineage>
</organism>
<evidence type="ECO:0000313" key="4">
    <source>
        <dbReference type="Proteomes" id="UP000078595"/>
    </source>
</evidence>
<feature type="compositionally biased region" description="Polar residues" evidence="1">
    <location>
        <begin position="215"/>
        <end position="231"/>
    </location>
</feature>
<dbReference type="GeneID" id="28970529"/>
<keyword evidence="4" id="KW-1185">Reference proteome</keyword>
<proteinExistence type="predicted"/>
<dbReference type="OrthoDB" id="2564760at2759"/>
<accession>A0A1A5ZZP0</accession>
<feature type="compositionally biased region" description="Polar residues" evidence="1">
    <location>
        <begin position="107"/>
        <end position="129"/>
    </location>
</feature>
<feature type="region of interest" description="Disordered" evidence="1">
    <location>
        <begin position="177"/>
        <end position="245"/>
    </location>
</feature>